<evidence type="ECO:0000313" key="2">
    <source>
        <dbReference type="Proteomes" id="UP000198814"/>
    </source>
</evidence>
<name>A0A1H8PBK8_9PROT</name>
<protein>
    <submittedName>
        <fullName evidence="1">Uncharacterized protein</fullName>
    </submittedName>
</protein>
<dbReference type="Proteomes" id="UP000198814">
    <property type="component" value="Unassembled WGS sequence"/>
</dbReference>
<reference evidence="2" key="1">
    <citation type="submission" date="2016-10" db="EMBL/GenBank/DDBJ databases">
        <authorList>
            <person name="Varghese N."/>
            <person name="Submissions S."/>
        </authorList>
    </citation>
    <scope>NUCLEOTIDE SEQUENCE [LARGE SCALE GENOMIC DNA]</scope>
    <source>
        <strain evidence="2">Nm76</strain>
    </source>
</reference>
<keyword evidence="2" id="KW-1185">Reference proteome</keyword>
<dbReference type="STRING" id="42354.SAMN05216333_10931"/>
<proteinExistence type="predicted"/>
<organism evidence="1 2">
    <name type="scientific">Nitrosomonas oligotropha</name>
    <dbReference type="NCBI Taxonomy" id="42354"/>
    <lineage>
        <taxon>Bacteria</taxon>
        <taxon>Pseudomonadati</taxon>
        <taxon>Pseudomonadota</taxon>
        <taxon>Betaproteobacteria</taxon>
        <taxon>Nitrosomonadales</taxon>
        <taxon>Nitrosomonadaceae</taxon>
        <taxon>Nitrosomonas</taxon>
    </lineage>
</organism>
<evidence type="ECO:0000313" key="1">
    <source>
        <dbReference type="EMBL" id="SEO39157.1"/>
    </source>
</evidence>
<dbReference type="OrthoDB" id="8564382at2"/>
<sequence length="114" mass="12189">MLWLPLQAVVAAVLSVCVQEKSFNSDYGKSTAMIDNHHHDACHKQTADNTTDHLLASLPCDDTSSCNAYSNTPILSGYTAVMQTNGTSAIASLSPSFISFVPEQPQHPPLANSL</sequence>
<dbReference type="RefSeq" id="WP_090318439.1">
    <property type="nucleotide sequence ID" value="NZ_FNOE01000010.1"/>
</dbReference>
<accession>A0A1H8PBK8</accession>
<dbReference type="AlphaFoldDB" id="A0A1H8PBK8"/>
<dbReference type="EMBL" id="FODO01000009">
    <property type="protein sequence ID" value="SEO39157.1"/>
    <property type="molecule type" value="Genomic_DNA"/>
</dbReference>
<gene>
    <name evidence="1" type="ORF">SAMN05216333_10931</name>
</gene>